<dbReference type="SUPFAM" id="SSF52402">
    <property type="entry name" value="Adenine nucleotide alpha hydrolases-like"/>
    <property type="match status" value="1"/>
</dbReference>
<dbReference type="PANTHER" id="PTHR43169">
    <property type="entry name" value="EXSB FAMILY PROTEIN"/>
    <property type="match status" value="1"/>
</dbReference>
<evidence type="ECO:0000313" key="1">
    <source>
        <dbReference type="EMBL" id="SFD96354.1"/>
    </source>
</evidence>
<evidence type="ECO:0008006" key="3">
    <source>
        <dbReference type="Google" id="ProtNLM"/>
    </source>
</evidence>
<proteinExistence type="predicted"/>
<dbReference type="PANTHER" id="PTHR43169:SF2">
    <property type="entry name" value="NAD_GMP SYNTHASE DOMAIN-CONTAINING PROTEIN"/>
    <property type="match status" value="1"/>
</dbReference>
<dbReference type="InterPro" id="IPR052188">
    <property type="entry name" value="Ni-pincer_cofactor_biosynth"/>
</dbReference>
<dbReference type="InterPro" id="IPR014729">
    <property type="entry name" value="Rossmann-like_a/b/a_fold"/>
</dbReference>
<dbReference type="OrthoDB" id="9776919at2"/>
<dbReference type="Gene3D" id="3.40.50.620">
    <property type="entry name" value="HUPs"/>
    <property type="match status" value="1"/>
</dbReference>
<dbReference type="AlphaFoldDB" id="A0A1I1WMA5"/>
<organism evidence="1 2">
    <name type="scientific">Sulfitobacter brevis</name>
    <dbReference type="NCBI Taxonomy" id="74348"/>
    <lineage>
        <taxon>Bacteria</taxon>
        <taxon>Pseudomonadati</taxon>
        <taxon>Pseudomonadota</taxon>
        <taxon>Alphaproteobacteria</taxon>
        <taxon>Rhodobacterales</taxon>
        <taxon>Roseobacteraceae</taxon>
        <taxon>Sulfitobacter</taxon>
    </lineage>
</organism>
<dbReference type="STRING" id="74348.SAMN04488523_10453"/>
<keyword evidence="2" id="KW-1185">Reference proteome</keyword>
<name>A0A1I1WMA5_9RHOB</name>
<dbReference type="EMBL" id="FOMW01000004">
    <property type="protein sequence ID" value="SFD96354.1"/>
    <property type="molecule type" value="Genomic_DNA"/>
</dbReference>
<sequence>MTKYKPLERLREILARHKRLAIAVSGGVDSLTLAHVAHDLIDVRILHAVSPAVPPVATARVADHGRRFGWDVRMIEAREFEDPQYLRNPANRCFFCKSNLYARISAFTDWQIASGANLDDLSDYRPGLVAAKDHGVVHPFVEAEISKKDLRQIASERGLADIAELPAQPCLASRISTGIPVTAEDLAFVDSVEAEVRGFSPSAEGVRCRILNDGVVLELAGVRQSEWEELGRIVGERASVSGRDFLGVRPYSRGSAFERSAEDSFLSSFATDSGV</sequence>
<reference evidence="1 2" key="1">
    <citation type="submission" date="2016-10" db="EMBL/GenBank/DDBJ databases">
        <authorList>
            <person name="de Groot N.N."/>
        </authorList>
    </citation>
    <scope>NUCLEOTIDE SEQUENCE [LARGE SCALE GENOMIC DNA]</scope>
    <source>
        <strain evidence="1 2">DSM 11443</strain>
    </source>
</reference>
<gene>
    <name evidence="1" type="ORF">SAMN04488523_10453</name>
</gene>
<dbReference type="Proteomes" id="UP000198977">
    <property type="component" value="Unassembled WGS sequence"/>
</dbReference>
<protein>
    <recommendedName>
        <fullName evidence="3">Adenine nucleotide alpha hydrolase</fullName>
    </recommendedName>
</protein>
<evidence type="ECO:0000313" key="2">
    <source>
        <dbReference type="Proteomes" id="UP000198977"/>
    </source>
</evidence>
<accession>A0A1I1WMA5</accession>